<evidence type="ECO:0000313" key="4">
    <source>
        <dbReference type="Proteomes" id="UP001314263"/>
    </source>
</evidence>
<accession>A0AAV1HU30</accession>
<proteinExistence type="predicted"/>
<dbReference type="Gene3D" id="3.40.50.300">
    <property type="entry name" value="P-loop containing nucleotide triphosphate hydrolases"/>
    <property type="match status" value="1"/>
</dbReference>
<evidence type="ECO:0000313" key="3">
    <source>
        <dbReference type="EMBL" id="CAK0747384.1"/>
    </source>
</evidence>
<name>A0AAV1HU30_9CHLO</name>
<dbReference type="Proteomes" id="UP001314263">
    <property type="component" value="Unassembled WGS sequence"/>
</dbReference>
<protein>
    <submittedName>
        <fullName evidence="3">Uncharacterized protein</fullName>
    </submittedName>
</protein>
<dbReference type="InterPro" id="IPR027417">
    <property type="entry name" value="P-loop_NTPase"/>
</dbReference>
<gene>
    <name evidence="3" type="ORF">CVIRNUC_001761</name>
</gene>
<dbReference type="EMBL" id="CAUYUE010000002">
    <property type="protein sequence ID" value="CAK0747384.1"/>
    <property type="molecule type" value="Genomic_DNA"/>
</dbReference>
<dbReference type="PANTHER" id="PTHR33129">
    <property type="entry name" value="PROTEIN KINASE DOMAIN-CONTAINING PROTEIN-RELATED"/>
    <property type="match status" value="1"/>
</dbReference>
<evidence type="ECO:0000256" key="2">
    <source>
        <dbReference type="SAM" id="MobiDB-lite"/>
    </source>
</evidence>
<dbReference type="PANTHER" id="PTHR33129:SF1">
    <property type="entry name" value="ATP-BINDING PROTEIN"/>
    <property type="match status" value="1"/>
</dbReference>
<dbReference type="AlphaFoldDB" id="A0AAV1HU30"/>
<feature type="region of interest" description="Disordered" evidence="2">
    <location>
        <begin position="563"/>
        <end position="594"/>
    </location>
</feature>
<evidence type="ECO:0000256" key="1">
    <source>
        <dbReference type="SAM" id="Coils"/>
    </source>
</evidence>
<sequence length="716" mass="79399">MRAARWASRMGSVERRIEKLDSEIDDLTAKIKVAQENWLRAQDTQERADLEKIYEDLKKEKQVCRSERHDLQLKLPSSGVETLGLVPEGLQSFAAAAWGSPQKVVGGWMQAPAGTCFLGDPVLGSTLYVREAYTALHNKLEELKKRRKAHVVISGNPGLGKSWFALYMLVRWLGDKIPVLWHRQEYMFLIDGGAVRSLTAWEARKVLGARALPGLRYIADGAAPIATDPSVEQSLVAHSPDVRKYKEYLKPPRHAKAPLWMPIWELEELEALRAKRFAEEVTHEQMQQLIDRRGPVPRLVLDAADDGLADEHISAAIGNLKISHITGAEPSTAHASHRLVRIHPPRWRQGDFGKFELSFLSADIERRVIDRMQTLMSGNMASLMQLTRSTHRQLAGVIAAALFEAWTHGILQEGCRLRTRICPERGFKGAVDESLVDADDIGLQLNDRAAARGTWKLELPALSEHCFSQVEDLQYVTPGNKYLRPPKSFAAIDSIAIVGGTAYLLQITQDLKHDINIGLLSVLACLPSHLDVRLVWALPHDVWAQDTFNARDIPQIADLSIPKSSNKAGSKRSVGTDKVSMPATDESGEEGIADEPRVSRVNRAIMQLVDRDVALVERRVAACKTQYKIAIPLTRKPPQASLSIASSLARSTASTAWGLCPGPRAFRQLPARALLRPALPPAKALFANHPVQRPFLKVAYTRQCKPPGAGSLSWHA</sequence>
<feature type="coiled-coil region" evidence="1">
    <location>
        <begin position="10"/>
        <end position="74"/>
    </location>
</feature>
<dbReference type="InterPro" id="IPR052980">
    <property type="entry name" value="Crinkler_effector"/>
</dbReference>
<organism evidence="3 4">
    <name type="scientific">Coccomyxa viridis</name>
    <dbReference type="NCBI Taxonomy" id="1274662"/>
    <lineage>
        <taxon>Eukaryota</taxon>
        <taxon>Viridiplantae</taxon>
        <taxon>Chlorophyta</taxon>
        <taxon>core chlorophytes</taxon>
        <taxon>Trebouxiophyceae</taxon>
        <taxon>Trebouxiophyceae incertae sedis</taxon>
        <taxon>Coccomyxaceae</taxon>
        <taxon>Coccomyxa</taxon>
    </lineage>
</organism>
<keyword evidence="4" id="KW-1185">Reference proteome</keyword>
<keyword evidence="1" id="KW-0175">Coiled coil</keyword>
<comment type="caution">
    <text evidence="3">The sequence shown here is derived from an EMBL/GenBank/DDBJ whole genome shotgun (WGS) entry which is preliminary data.</text>
</comment>
<reference evidence="3 4" key="1">
    <citation type="submission" date="2023-10" db="EMBL/GenBank/DDBJ databases">
        <authorList>
            <person name="Maclean D."/>
            <person name="Macfadyen A."/>
        </authorList>
    </citation>
    <scope>NUCLEOTIDE SEQUENCE [LARGE SCALE GENOMIC DNA]</scope>
</reference>